<proteinExistence type="predicted"/>
<dbReference type="Proteomes" id="UP000736787">
    <property type="component" value="Unassembled WGS sequence"/>
</dbReference>
<organism evidence="1 2">
    <name type="scientific">Phytophthora cactorum</name>
    <dbReference type="NCBI Taxonomy" id="29920"/>
    <lineage>
        <taxon>Eukaryota</taxon>
        <taxon>Sar</taxon>
        <taxon>Stramenopiles</taxon>
        <taxon>Oomycota</taxon>
        <taxon>Peronosporomycetes</taxon>
        <taxon>Peronosporales</taxon>
        <taxon>Peronosporaceae</taxon>
        <taxon>Phytophthora</taxon>
    </lineage>
</organism>
<reference evidence="1" key="1">
    <citation type="submission" date="2018-10" db="EMBL/GenBank/DDBJ databases">
        <title>Effector identification in a new, highly contiguous assembly of the strawberry crown rot pathogen Phytophthora cactorum.</title>
        <authorList>
            <person name="Armitage A.D."/>
            <person name="Nellist C.F."/>
            <person name="Bates H."/>
            <person name="Vickerstaff R.J."/>
            <person name="Harrison R.J."/>
        </authorList>
    </citation>
    <scope>NUCLEOTIDE SEQUENCE</scope>
    <source>
        <strain evidence="1">4040</strain>
    </source>
</reference>
<dbReference type="AlphaFoldDB" id="A0A8T1B3M2"/>
<gene>
    <name evidence="1" type="ORF">PC117_g24001</name>
</gene>
<evidence type="ECO:0000313" key="2">
    <source>
        <dbReference type="Proteomes" id="UP000736787"/>
    </source>
</evidence>
<evidence type="ECO:0000313" key="1">
    <source>
        <dbReference type="EMBL" id="KAG2892529.1"/>
    </source>
</evidence>
<sequence length="85" mass="9782">MIVADTESNELNRVAEQPQPDVEWILEGGVCMKLTQVDETTIDVSFDYWAPCESERHAQHYFVLWAESACRWSRLVVPLNLLDSV</sequence>
<accession>A0A8T1B3M2</accession>
<name>A0A8T1B3M2_9STRA</name>
<dbReference type="EMBL" id="RCMK01001533">
    <property type="protein sequence ID" value="KAG2892529.1"/>
    <property type="molecule type" value="Genomic_DNA"/>
</dbReference>
<comment type="caution">
    <text evidence="1">The sequence shown here is derived from an EMBL/GenBank/DDBJ whole genome shotgun (WGS) entry which is preliminary data.</text>
</comment>
<protein>
    <submittedName>
        <fullName evidence="1">Uncharacterized protein</fullName>
    </submittedName>
</protein>